<comment type="catalytic activity">
    <reaction evidence="5">
        <text>hydrogencarbonate + H(+) = CO2 + H2O</text>
        <dbReference type="Rhea" id="RHEA:10748"/>
        <dbReference type="ChEBI" id="CHEBI:15377"/>
        <dbReference type="ChEBI" id="CHEBI:15378"/>
        <dbReference type="ChEBI" id="CHEBI:16526"/>
        <dbReference type="ChEBI" id="CHEBI:17544"/>
        <dbReference type="EC" id="4.2.1.1"/>
    </reaction>
</comment>
<evidence type="ECO:0000256" key="3">
    <source>
        <dbReference type="ARBA" id="ARBA00022833"/>
    </source>
</evidence>
<dbReference type="Gene3D" id="3.40.1050.10">
    <property type="entry name" value="Carbonic anhydrase"/>
    <property type="match status" value="1"/>
</dbReference>
<dbReference type="GO" id="GO:0004089">
    <property type="term" value="F:carbonate dehydratase activity"/>
    <property type="evidence" value="ECO:0007669"/>
    <property type="project" value="UniProtKB-UniRule"/>
</dbReference>
<dbReference type="STRING" id="5601.A0A0D2FFF9"/>
<feature type="binding site" evidence="4">
    <location>
        <position position="47"/>
    </location>
    <ligand>
        <name>Zn(2+)</name>
        <dbReference type="ChEBI" id="CHEBI:29105"/>
    </ligand>
</feature>
<dbReference type="GO" id="GO:0008270">
    <property type="term" value="F:zinc ion binding"/>
    <property type="evidence" value="ECO:0007669"/>
    <property type="project" value="UniProtKB-UniRule"/>
</dbReference>
<dbReference type="Pfam" id="PF00484">
    <property type="entry name" value="Pro_CA"/>
    <property type="match status" value="1"/>
</dbReference>
<evidence type="ECO:0000313" key="6">
    <source>
        <dbReference type="EMBL" id="KIW66788.1"/>
    </source>
</evidence>
<name>A0A0D2FFF9_9EURO</name>
<dbReference type="PANTHER" id="PTHR43175">
    <property type="entry name" value="CARBONIC ANHYDRASE"/>
    <property type="match status" value="1"/>
</dbReference>
<feature type="binding site" evidence="4">
    <location>
        <position position="98"/>
    </location>
    <ligand>
        <name>Zn(2+)</name>
        <dbReference type="ChEBI" id="CHEBI:29105"/>
    </ligand>
</feature>
<feature type="binding site" evidence="4">
    <location>
        <position position="45"/>
    </location>
    <ligand>
        <name>Zn(2+)</name>
        <dbReference type="ChEBI" id="CHEBI:29105"/>
    </ligand>
</feature>
<organism evidence="6 7">
    <name type="scientific">Phialophora macrospora</name>
    <dbReference type="NCBI Taxonomy" id="1851006"/>
    <lineage>
        <taxon>Eukaryota</taxon>
        <taxon>Fungi</taxon>
        <taxon>Dikarya</taxon>
        <taxon>Ascomycota</taxon>
        <taxon>Pezizomycotina</taxon>
        <taxon>Eurotiomycetes</taxon>
        <taxon>Chaetothyriomycetidae</taxon>
        <taxon>Chaetothyriales</taxon>
        <taxon>Herpotrichiellaceae</taxon>
        <taxon>Phialophora</taxon>
    </lineage>
</organism>
<dbReference type="Proteomes" id="UP000054266">
    <property type="component" value="Unassembled WGS sequence"/>
</dbReference>
<evidence type="ECO:0000256" key="5">
    <source>
        <dbReference type="RuleBase" id="RU003956"/>
    </source>
</evidence>
<dbReference type="InterPro" id="IPR001765">
    <property type="entry name" value="Carbonic_anhydrase"/>
</dbReference>
<evidence type="ECO:0000313" key="7">
    <source>
        <dbReference type="Proteomes" id="UP000054266"/>
    </source>
</evidence>
<dbReference type="SUPFAM" id="SSF53056">
    <property type="entry name" value="beta-carbonic anhydrase, cab"/>
    <property type="match status" value="1"/>
</dbReference>
<evidence type="ECO:0000256" key="1">
    <source>
        <dbReference type="ARBA" id="ARBA00006217"/>
    </source>
</evidence>
<proteinExistence type="inferred from homology"/>
<comment type="function">
    <text evidence="5">Reversible hydration of carbon dioxide.</text>
</comment>
<comment type="similarity">
    <text evidence="1 5">Belongs to the beta-class carbonic anhydrase family.</text>
</comment>
<dbReference type="EC" id="4.2.1.1" evidence="5"/>
<accession>A0A0D2FFF9</accession>
<keyword evidence="2 4" id="KW-0479">Metal-binding</keyword>
<keyword evidence="3 4" id="KW-0862">Zinc</keyword>
<evidence type="ECO:0000256" key="2">
    <source>
        <dbReference type="ARBA" id="ARBA00022723"/>
    </source>
</evidence>
<dbReference type="EMBL" id="KN846959">
    <property type="protein sequence ID" value="KIW66788.1"/>
    <property type="molecule type" value="Genomic_DNA"/>
</dbReference>
<comment type="cofactor">
    <cofactor evidence="4">
        <name>Zn(2+)</name>
        <dbReference type="ChEBI" id="CHEBI:29105"/>
    </cofactor>
    <text evidence="4">Binds 1 zinc ion per subunit.</text>
</comment>
<dbReference type="InterPro" id="IPR036874">
    <property type="entry name" value="Carbonic_anhydrase_sf"/>
</dbReference>
<keyword evidence="7" id="KW-1185">Reference proteome</keyword>
<dbReference type="AlphaFoldDB" id="A0A0D2FFF9"/>
<dbReference type="SMART" id="SM00947">
    <property type="entry name" value="Pro_CA"/>
    <property type="match status" value="1"/>
</dbReference>
<dbReference type="PANTHER" id="PTHR43175:SF3">
    <property type="entry name" value="CARBON DISULFIDE HYDROLASE"/>
    <property type="match status" value="1"/>
</dbReference>
<sequence length="183" mass="19691">MLSKSVVEMLARNKKFAQGYQAPPGLLQMAAGMRASGAGVVVLSCSDPRLNPYQVLGIDATLKATMVRNAGGRAFDAIRTLSVLQTIGNPGTIVVLHHTDCGMTHYHDSDIKKALLEVNPDAKDLIESLKYGEISSGIEDSIRTDIAILKASPLIKKTTQIVGLAYDIETGLLREIDGEETRL</sequence>
<reference evidence="6 7" key="1">
    <citation type="submission" date="2015-01" db="EMBL/GenBank/DDBJ databases">
        <title>The Genome Sequence of Capronia semiimmersa CBS27337.</title>
        <authorList>
            <consortium name="The Broad Institute Genomics Platform"/>
            <person name="Cuomo C."/>
            <person name="de Hoog S."/>
            <person name="Gorbushina A."/>
            <person name="Stielow B."/>
            <person name="Teixiera M."/>
            <person name="Abouelleil A."/>
            <person name="Chapman S.B."/>
            <person name="Priest M."/>
            <person name="Young S.K."/>
            <person name="Wortman J."/>
            <person name="Nusbaum C."/>
            <person name="Birren B."/>
        </authorList>
    </citation>
    <scope>NUCLEOTIDE SEQUENCE [LARGE SCALE GENOMIC DNA]</scope>
    <source>
        <strain evidence="6 7">CBS 27337</strain>
    </source>
</reference>
<evidence type="ECO:0000256" key="4">
    <source>
        <dbReference type="PIRSR" id="PIRSR601765-1"/>
    </source>
</evidence>
<gene>
    <name evidence="6" type="ORF">PV04_06083</name>
</gene>
<dbReference type="HOGENOM" id="CLU_084253_4_0_1"/>
<feature type="binding site" evidence="4">
    <location>
        <position position="101"/>
    </location>
    <ligand>
        <name>Zn(2+)</name>
        <dbReference type="ChEBI" id="CHEBI:29105"/>
    </ligand>
</feature>
<keyword evidence="5" id="KW-0456">Lyase</keyword>
<protein>
    <recommendedName>
        <fullName evidence="5">Carbonic anhydrase</fullName>
        <ecNumber evidence="5">4.2.1.1</ecNumber>
    </recommendedName>
    <alternativeName>
        <fullName evidence="5">Carbonate dehydratase</fullName>
    </alternativeName>
</protein>